<proteinExistence type="predicted"/>
<dbReference type="GeneID" id="8108733"/>
<accession>B8MT14</accession>
<dbReference type="OrthoDB" id="4772102at2759"/>
<reference evidence="2" key="1">
    <citation type="journal article" date="2015" name="Genome Announc.">
        <title>Genome sequence of the AIDS-associated pathogen Penicillium marneffei (ATCC18224) and its near taxonomic relative Talaromyces stipitatus (ATCC10500).</title>
        <authorList>
            <person name="Nierman W.C."/>
            <person name="Fedorova-Abrams N.D."/>
            <person name="Andrianopoulos A."/>
        </authorList>
    </citation>
    <scope>NUCLEOTIDE SEQUENCE [LARGE SCALE GENOMIC DNA]</scope>
    <source>
        <strain evidence="2">ATCC 10500 / CBS 375.48 / QM 6759 / NRRL 1006</strain>
    </source>
</reference>
<gene>
    <name evidence="1" type="ORF">TSTA_001100</name>
</gene>
<organism evidence="1 2">
    <name type="scientific">Talaromyces stipitatus (strain ATCC 10500 / CBS 375.48 / QM 6759 / NRRL 1006)</name>
    <name type="common">Penicillium stipitatum</name>
    <dbReference type="NCBI Taxonomy" id="441959"/>
    <lineage>
        <taxon>Eukaryota</taxon>
        <taxon>Fungi</taxon>
        <taxon>Dikarya</taxon>
        <taxon>Ascomycota</taxon>
        <taxon>Pezizomycotina</taxon>
        <taxon>Eurotiomycetes</taxon>
        <taxon>Eurotiomycetidae</taxon>
        <taxon>Eurotiales</taxon>
        <taxon>Trichocomaceae</taxon>
        <taxon>Talaromyces</taxon>
        <taxon>Talaromyces sect. Talaromyces</taxon>
    </lineage>
</organism>
<dbReference type="EMBL" id="EQ962660">
    <property type="protein sequence ID" value="EED12038.1"/>
    <property type="molecule type" value="Genomic_DNA"/>
</dbReference>
<sequence>MFMRMPPGYRTLINLEFKAIPQEPCCMLKSGIILFFYVDDIVVAYKKDREAEAKSVMKELCAKYHITSGEDLEWFLGM</sequence>
<dbReference type="PhylomeDB" id="B8MT14"/>
<evidence type="ECO:0000313" key="1">
    <source>
        <dbReference type="EMBL" id="EED12038.1"/>
    </source>
</evidence>
<protein>
    <recommendedName>
        <fullName evidence="3">Reverse transcriptase Ty1/copia-type domain-containing protein</fullName>
    </recommendedName>
</protein>
<dbReference type="VEuPathDB" id="FungiDB:TSTA_001100"/>
<dbReference type="STRING" id="441959.B8MT14"/>
<evidence type="ECO:0008006" key="3">
    <source>
        <dbReference type="Google" id="ProtNLM"/>
    </source>
</evidence>
<dbReference type="HOGENOM" id="CLU_197760_0_0_1"/>
<evidence type="ECO:0000313" key="2">
    <source>
        <dbReference type="Proteomes" id="UP000001745"/>
    </source>
</evidence>
<dbReference type="AlphaFoldDB" id="B8MT14"/>
<dbReference type="InParanoid" id="B8MT14"/>
<keyword evidence="2" id="KW-1185">Reference proteome</keyword>
<name>B8MT14_TALSN</name>
<dbReference type="RefSeq" id="XP_002487692.1">
    <property type="nucleotide sequence ID" value="XM_002487647.1"/>
</dbReference>
<dbReference type="Proteomes" id="UP000001745">
    <property type="component" value="Unassembled WGS sequence"/>
</dbReference>